<dbReference type="EMBL" id="JH767581">
    <property type="protein sequence ID" value="EON66487.1"/>
    <property type="molecule type" value="Genomic_DNA"/>
</dbReference>
<dbReference type="InterPro" id="IPR002110">
    <property type="entry name" value="Ankyrin_rpt"/>
</dbReference>
<evidence type="ECO:0000313" key="4">
    <source>
        <dbReference type="Proteomes" id="UP000016924"/>
    </source>
</evidence>
<dbReference type="InterPro" id="IPR036770">
    <property type="entry name" value="Ankyrin_rpt-contain_sf"/>
</dbReference>
<accession>R7YX58</accession>
<protein>
    <recommendedName>
        <fullName evidence="2">Heterokaryon incompatibility domain-containing protein</fullName>
    </recommendedName>
</protein>
<dbReference type="PROSITE" id="PS50297">
    <property type="entry name" value="ANK_REP_REGION"/>
    <property type="match status" value="4"/>
</dbReference>
<dbReference type="STRING" id="1168221.R7YX58"/>
<dbReference type="SUPFAM" id="SSF48403">
    <property type="entry name" value="Ankyrin repeat"/>
    <property type="match status" value="1"/>
</dbReference>
<dbReference type="PANTHER" id="PTHR24148:SF78">
    <property type="entry name" value="HETEROKARYON INCOMPATIBILITY DOMAIN-CONTAINING PROTEIN"/>
    <property type="match status" value="1"/>
</dbReference>
<evidence type="ECO:0000259" key="2">
    <source>
        <dbReference type="Pfam" id="PF06985"/>
    </source>
</evidence>
<organism evidence="3 4">
    <name type="scientific">Coniosporium apollinis (strain CBS 100218)</name>
    <name type="common">Rock-inhabiting black yeast</name>
    <dbReference type="NCBI Taxonomy" id="1168221"/>
    <lineage>
        <taxon>Eukaryota</taxon>
        <taxon>Fungi</taxon>
        <taxon>Dikarya</taxon>
        <taxon>Ascomycota</taxon>
        <taxon>Pezizomycotina</taxon>
        <taxon>Dothideomycetes</taxon>
        <taxon>Dothideomycetes incertae sedis</taxon>
        <taxon>Coniosporium</taxon>
    </lineage>
</organism>
<dbReference type="Pfam" id="PF12796">
    <property type="entry name" value="Ank_2"/>
    <property type="match status" value="2"/>
</dbReference>
<feature type="repeat" description="ANK" evidence="1">
    <location>
        <begin position="742"/>
        <end position="774"/>
    </location>
</feature>
<sequence length="805" mass="90113">MPTVKYTPLPADGASIRLLRLQPNSANDAKVQCTLFHASLADAQKAQYEALSYTWGDATQTIDIELNGTIFPATVNLDAALRALRKPDEPRTLWVDAVCINQSDLQEQGSQVKMMWEIYRNAERVLVWLGREEGDSAIAMADMAGQTTQKRIRTLMTTKRERPAHYKGVKWCDCNAGRWEVDPPRVGVQNILGRQWFTRVWVLQEVAAAKEVLVVCGSHIIPAEDFYQEITGISRHYMSFQKTIRNIRPAIEFLDSRVTTIEKQSIPLLELIETFRSWNATKAVDKVYALLNFSSDAYNEPTLQPDYTISEHLLASRLVQFAFPGCTMEPHGDPQSNAVTFEVEGLVLGTINGKWSGKDNMRSWTFQTMNYSKQSQPPPDLTFNARVLELFEHQWQIDILSERRLDLDYYVCLLRGASRPTVLRYKDGQFTVAMMATPPPTPWSNEVRVDQGSYKHAVRDPAVLTEKRPPLPVLRMTWSDVVDALSKESEGTMKFKLTWDPFRQLTSDEVKRYISTPNDKRIQLEARHESFRDMAVLKREAGELEEIVTCKTLSMLNIMFQQDEEKIKNGTSKWTITLHDAAKAGLLGTLRILLDAGAEVDKVDDDGLTALHLAARNGHTRIVEALLKGKATPNAFHDVVWTPLHLAVRNNHDNICELLLDYGASPNAEGDNMPPPLFNAVVFGQSSIVNALLKAGANANIVQRVAHLQDVTALHLAAELGHTDIVKLLLVAGARTDVVTSSDLLPLHQAAMNGHTDAVLLLLDAGSDIDALNSQGVTPLDFAVYRGHERTAEEIRLRGGVHKFL</sequence>
<reference evidence="4" key="1">
    <citation type="submission" date="2012-06" db="EMBL/GenBank/DDBJ databases">
        <title>The genome sequence of Coniosporium apollinis CBS 100218.</title>
        <authorList>
            <consortium name="The Broad Institute Genome Sequencing Platform"/>
            <person name="Cuomo C."/>
            <person name="Gorbushina A."/>
            <person name="Noack S."/>
            <person name="Walker B."/>
            <person name="Young S.K."/>
            <person name="Zeng Q."/>
            <person name="Gargeya S."/>
            <person name="Fitzgerald M."/>
            <person name="Haas B."/>
            <person name="Abouelleil A."/>
            <person name="Alvarado L."/>
            <person name="Arachchi H.M."/>
            <person name="Berlin A.M."/>
            <person name="Chapman S.B."/>
            <person name="Goldberg J."/>
            <person name="Griggs A."/>
            <person name="Gujja S."/>
            <person name="Hansen M."/>
            <person name="Howarth C."/>
            <person name="Imamovic A."/>
            <person name="Larimer J."/>
            <person name="McCowan C."/>
            <person name="Montmayeur A."/>
            <person name="Murphy C."/>
            <person name="Neiman D."/>
            <person name="Pearson M."/>
            <person name="Priest M."/>
            <person name="Roberts A."/>
            <person name="Saif S."/>
            <person name="Shea T."/>
            <person name="Sisk P."/>
            <person name="Sykes S."/>
            <person name="Wortman J."/>
            <person name="Nusbaum C."/>
            <person name="Birren B."/>
        </authorList>
    </citation>
    <scope>NUCLEOTIDE SEQUENCE [LARGE SCALE GENOMIC DNA]</scope>
    <source>
        <strain evidence="4">CBS 100218</strain>
    </source>
</reference>
<dbReference type="RefSeq" id="XP_007781804.1">
    <property type="nucleotide sequence ID" value="XM_007783614.1"/>
</dbReference>
<dbReference type="PANTHER" id="PTHR24148">
    <property type="entry name" value="ANKYRIN REPEAT DOMAIN-CONTAINING PROTEIN 39 HOMOLOG-RELATED"/>
    <property type="match status" value="1"/>
</dbReference>
<dbReference type="PRINTS" id="PR01415">
    <property type="entry name" value="ANKYRIN"/>
</dbReference>
<feature type="repeat" description="ANK" evidence="1">
    <location>
        <begin position="709"/>
        <end position="741"/>
    </location>
</feature>
<feature type="repeat" description="ANK" evidence="1">
    <location>
        <begin position="606"/>
        <end position="638"/>
    </location>
</feature>
<dbReference type="AlphaFoldDB" id="R7YX58"/>
<evidence type="ECO:0000256" key="1">
    <source>
        <dbReference type="PROSITE-ProRule" id="PRU00023"/>
    </source>
</evidence>
<dbReference type="eggNOG" id="KOG4177">
    <property type="taxonomic scope" value="Eukaryota"/>
</dbReference>
<keyword evidence="4" id="KW-1185">Reference proteome</keyword>
<dbReference type="Gene3D" id="1.25.40.20">
    <property type="entry name" value="Ankyrin repeat-containing domain"/>
    <property type="match status" value="3"/>
</dbReference>
<feature type="repeat" description="ANK" evidence="1">
    <location>
        <begin position="642"/>
        <end position="671"/>
    </location>
</feature>
<dbReference type="OrthoDB" id="194358at2759"/>
<dbReference type="Proteomes" id="UP000016924">
    <property type="component" value="Unassembled WGS sequence"/>
</dbReference>
<dbReference type="Pfam" id="PF06985">
    <property type="entry name" value="HET"/>
    <property type="match status" value="1"/>
</dbReference>
<name>R7YX58_CONA1</name>
<dbReference type="HOGENOM" id="CLU_004184_9_0_1"/>
<dbReference type="InterPro" id="IPR052895">
    <property type="entry name" value="HetReg/Transcr_Mod"/>
</dbReference>
<dbReference type="PROSITE" id="PS50088">
    <property type="entry name" value="ANK_REPEAT"/>
    <property type="match status" value="6"/>
</dbReference>
<keyword evidence="1" id="KW-0040">ANK repeat</keyword>
<gene>
    <name evidence="3" type="ORF">W97_05732</name>
</gene>
<proteinExistence type="predicted"/>
<dbReference type="InterPro" id="IPR010730">
    <property type="entry name" value="HET"/>
</dbReference>
<feature type="repeat" description="ANK" evidence="1">
    <location>
        <begin position="573"/>
        <end position="605"/>
    </location>
</feature>
<dbReference type="OMA" id="WDPFRQL"/>
<dbReference type="GeneID" id="19903043"/>
<dbReference type="SMART" id="SM00248">
    <property type="entry name" value="ANK"/>
    <property type="match status" value="7"/>
</dbReference>
<evidence type="ECO:0000313" key="3">
    <source>
        <dbReference type="EMBL" id="EON66487.1"/>
    </source>
</evidence>
<feature type="domain" description="Heterokaryon incompatibility" evidence="2">
    <location>
        <begin position="48"/>
        <end position="205"/>
    </location>
</feature>
<feature type="repeat" description="ANK" evidence="1">
    <location>
        <begin position="672"/>
        <end position="704"/>
    </location>
</feature>